<evidence type="ECO:0000313" key="3">
    <source>
        <dbReference type="Proteomes" id="UP000521032"/>
    </source>
</evidence>
<reference evidence="2 3" key="1">
    <citation type="submission" date="2020-07" db="EMBL/GenBank/DDBJ databases">
        <authorList>
            <person name="Criscuolo A."/>
        </authorList>
    </citation>
    <scope>NUCLEOTIDE SEQUENCE [LARGE SCALE GENOMIC DNA]</scope>
    <source>
        <strain evidence="3">CIP 111030</strain>
    </source>
</reference>
<evidence type="ECO:0000256" key="1">
    <source>
        <dbReference type="SAM" id="MobiDB-lite"/>
    </source>
</evidence>
<evidence type="ECO:0000313" key="2">
    <source>
        <dbReference type="EMBL" id="CAD2079770.1"/>
    </source>
</evidence>
<accession>A0A6V7RQ04</accession>
<dbReference type="Proteomes" id="UP000521032">
    <property type="component" value="Unassembled WGS sequence"/>
</dbReference>
<organism evidence="2 3">
    <name type="scientific">Phocicoccus schoeneichii</name>
    <dbReference type="NCBI Taxonomy" id="1812261"/>
    <lineage>
        <taxon>Bacteria</taxon>
        <taxon>Bacillati</taxon>
        <taxon>Bacillota</taxon>
        <taxon>Bacilli</taxon>
        <taxon>Bacillales</taxon>
        <taxon>Salinicoccaceae</taxon>
        <taxon>Phocicoccus</taxon>
    </lineage>
</organism>
<name>A0A6V7RQ04_9BACL</name>
<comment type="caution">
    <text evidence="2">The sequence shown here is derived from an EMBL/GenBank/DDBJ whole genome shotgun (WGS) entry which is preliminary data.</text>
</comment>
<keyword evidence="3" id="KW-1185">Reference proteome</keyword>
<dbReference type="EMBL" id="CAJEWE010000011">
    <property type="protein sequence ID" value="CAD2079770.1"/>
    <property type="molecule type" value="Genomic_DNA"/>
</dbReference>
<protein>
    <submittedName>
        <fullName evidence="2">Uncharacterized protein</fullName>
    </submittedName>
</protein>
<dbReference type="AlphaFoldDB" id="A0A6V7RQ04"/>
<proteinExistence type="predicted"/>
<gene>
    <name evidence="2" type="ORF">JEOSCH030_01707</name>
</gene>
<feature type="region of interest" description="Disordered" evidence="1">
    <location>
        <begin position="32"/>
        <end position="67"/>
    </location>
</feature>
<dbReference type="RefSeq" id="WP_186088507.1">
    <property type="nucleotide sequence ID" value="NZ_BMDB01000004.1"/>
</dbReference>
<sequence>MKKIIIGILALIFLGLLVLNFGFETKSKLAVDTESPSEKKTEVSKDEHKDKNIEPDSEKEEDVSQKEENYIFNDEDLNARYQELKEQNEPLVVSVLLPSYYSNDFISSLEDAFNTDTISFKRIDIEGNTTSLGTLPYFDNSDAVMISALQIQDYNDEVLPQHNLNKMLEYYMDFYNNGMTAIVLSEPNAHEHNNLENVLLEDQDYMSNNDYYFVSNVDVEADAMFNEDETTLSTQVEKQIISNIKKFLVK</sequence>